<dbReference type="PANTHER" id="PTHR33360:SF2">
    <property type="entry name" value="TRANSPOSASE FOR INSERTION SEQUENCE ELEMENT IS200"/>
    <property type="match status" value="1"/>
</dbReference>
<dbReference type="GO" id="GO:0006313">
    <property type="term" value="P:DNA transposition"/>
    <property type="evidence" value="ECO:0007669"/>
    <property type="project" value="InterPro"/>
</dbReference>
<organism evidence="2 3">
    <name type="scientific">Clostridium beijerinckii</name>
    <name type="common">Clostridium MP</name>
    <dbReference type="NCBI Taxonomy" id="1520"/>
    <lineage>
        <taxon>Bacteria</taxon>
        <taxon>Bacillati</taxon>
        <taxon>Bacillota</taxon>
        <taxon>Clostridia</taxon>
        <taxon>Eubacteriales</taxon>
        <taxon>Clostridiaceae</taxon>
        <taxon>Clostridium</taxon>
    </lineage>
</organism>
<dbReference type="NCBIfam" id="NF033573">
    <property type="entry name" value="transpos_IS200"/>
    <property type="match status" value="1"/>
</dbReference>
<dbReference type="GO" id="GO:0004803">
    <property type="term" value="F:transposase activity"/>
    <property type="evidence" value="ECO:0007669"/>
    <property type="project" value="InterPro"/>
</dbReference>
<dbReference type="Proteomes" id="UP000587880">
    <property type="component" value="Unassembled WGS sequence"/>
</dbReference>
<dbReference type="RefSeq" id="WP_168983586.1">
    <property type="nucleotide sequence ID" value="NZ_JABAGD010000128.1"/>
</dbReference>
<dbReference type="AlphaFoldDB" id="A0A7X9SU21"/>
<dbReference type="SMART" id="SM01321">
    <property type="entry name" value="Y1_Tnp"/>
    <property type="match status" value="1"/>
</dbReference>
<accession>A0A7X9SU21</accession>
<evidence type="ECO:0000259" key="1">
    <source>
        <dbReference type="SMART" id="SM01321"/>
    </source>
</evidence>
<evidence type="ECO:0000313" key="2">
    <source>
        <dbReference type="EMBL" id="NMF08003.1"/>
    </source>
</evidence>
<reference evidence="2 3" key="1">
    <citation type="submission" date="2020-04" db="EMBL/GenBank/DDBJ databases">
        <authorList>
            <person name="Hitch T.C.A."/>
            <person name="Wylensek D."/>
            <person name="Clavel T."/>
        </authorList>
    </citation>
    <scope>NUCLEOTIDE SEQUENCE [LARGE SCALE GENOMIC DNA]</scope>
    <source>
        <strain evidence="2 3">WB01_NA02</strain>
    </source>
</reference>
<comment type="caution">
    <text evidence="2">The sequence shown here is derived from an EMBL/GenBank/DDBJ whole genome shotgun (WGS) entry which is preliminary data.</text>
</comment>
<dbReference type="SUPFAM" id="SSF143422">
    <property type="entry name" value="Transposase IS200-like"/>
    <property type="match status" value="1"/>
</dbReference>
<name>A0A7X9SU21_CLOBE</name>
<feature type="domain" description="Transposase IS200-like" evidence="1">
    <location>
        <begin position="9"/>
        <end position="127"/>
    </location>
</feature>
<dbReference type="Pfam" id="PF01797">
    <property type="entry name" value="Y1_Tnp"/>
    <property type="match status" value="1"/>
</dbReference>
<dbReference type="EMBL" id="JABAGD010000128">
    <property type="protein sequence ID" value="NMF08003.1"/>
    <property type="molecule type" value="Genomic_DNA"/>
</dbReference>
<gene>
    <name evidence="2" type="primary">tnpA</name>
    <name evidence="2" type="ORF">HF849_25470</name>
</gene>
<evidence type="ECO:0000313" key="3">
    <source>
        <dbReference type="Proteomes" id="UP000587880"/>
    </source>
</evidence>
<dbReference type="GO" id="GO:0003677">
    <property type="term" value="F:DNA binding"/>
    <property type="evidence" value="ECO:0007669"/>
    <property type="project" value="InterPro"/>
</dbReference>
<sequence>MDKSLAHTRWMCKYHIIFTPKFRRKIIYNKYKESIKDILKDLCKYKGVEIIEGHLMPDHIHMLVSIPPKMSVASFMGYLKGKSALMIFERHANLKYKFGNRHFWSEGYYVSTVGLNEATIKKYIQDQEKEDQMRDKLSIKEYENPFQG</sequence>
<dbReference type="InterPro" id="IPR036515">
    <property type="entry name" value="Transposase_17_sf"/>
</dbReference>
<protein>
    <submittedName>
        <fullName evidence="2">IS200/IS605 family transposase</fullName>
    </submittedName>
</protein>
<dbReference type="Gene3D" id="3.30.70.1290">
    <property type="entry name" value="Transposase IS200-like"/>
    <property type="match status" value="1"/>
</dbReference>
<dbReference type="PANTHER" id="PTHR33360">
    <property type="entry name" value="TRANSPOSASE FOR INSERTION SEQUENCE ELEMENT IS200"/>
    <property type="match status" value="1"/>
</dbReference>
<proteinExistence type="predicted"/>
<dbReference type="InterPro" id="IPR002686">
    <property type="entry name" value="Transposase_17"/>
</dbReference>